<dbReference type="PANTHER" id="PTHR33121:SF79">
    <property type="entry name" value="CYCLIC DI-GMP PHOSPHODIESTERASE PDED-RELATED"/>
    <property type="match status" value="1"/>
</dbReference>
<dbReference type="InterPro" id="IPR043128">
    <property type="entry name" value="Rev_trsase/Diguanyl_cyclase"/>
</dbReference>
<dbReference type="InterPro" id="IPR001633">
    <property type="entry name" value="EAL_dom"/>
</dbReference>
<dbReference type="InterPro" id="IPR000160">
    <property type="entry name" value="GGDEF_dom"/>
</dbReference>
<dbReference type="SMART" id="SM00267">
    <property type="entry name" value="GGDEF"/>
    <property type="match status" value="1"/>
</dbReference>
<dbReference type="Gene3D" id="3.20.20.450">
    <property type="entry name" value="EAL domain"/>
    <property type="match status" value="1"/>
</dbReference>
<dbReference type="SUPFAM" id="SSF141868">
    <property type="entry name" value="EAL domain-like"/>
    <property type="match status" value="1"/>
</dbReference>
<dbReference type="OrthoDB" id="7279500at2"/>
<dbReference type="Pfam" id="PF00563">
    <property type="entry name" value="EAL"/>
    <property type="match status" value="1"/>
</dbReference>
<proteinExistence type="predicted"/>
<gene>
    <name evidence="3" type="ORF">HOC_10739</name>
</gene>
<comment type="caution">
    <text evidence="3">The sequence shown here is derived from an EMBL/GenBank/DDBJ whole genome shotgun (WGS) entry which is preliminary data.</text>
</comment>
<organism evidence="3 4">
    <name type="scientific">Hyphomonas oceanitis SCH89</name>
    <dbReference type="NCBI Taxonomy" id="1280953"/>
    <lineage>
        <taxon>Bacteria</taxon>
        <taxon>Pseudomonadati</taxon>
        <taxon>Pseudomonadota</taxon>
        <taxon>Alphaproteobacteria</taxon>
        <taxon>Hyphomonadales</taxon>
        <taxon>Hyphomonadaceae</taxon>
        <taxon>Hyphomonas</taxon>
    </lineage>
</organism>
<feature type="domain" description="EAL" evidence="1">
    <location>
        <begin position="324"/>
        <end position="573"/>
    </location>
</feature>
<dbReference type="AlphaFoldDB" id="A0A059G6N2"/>
<evidence type="ECO:0000259" key="2">
    <source>
        <dbReference type="PROSITE" id="PS50887"/>
    </source>
</evidence>
<sequence length="574" mass="63049">MHFESAPIQRTPALTREMGFHDVAAFFRQYPDATLCPVIDAQQVPIGYVSSLSFQTMLASPFGHALHEKKKIHDLMKSSADFPSIRDRIADVIGRYISDDRTIRDGLVLVDQHGRYYGIMSGLHVFEAMNKIHTSMLAKLTLEIAERKVAEEKIKSLADEDPLTGILNRRAFVREVDAHIARGIPFACAFVDLDRFKHLNDRYGHAVGDEVLKAISNRLSNNAALAHAARLGGDEFAFVVRASGGSAAIQQILEDTQAELIRGIDSAVGQVFVGASIGYAIHLMDTFEQAAMLHAADKSMLRIKGQGGGVARFNRVLDIGSREADMVDLALVSAVANKRFEPAFQPILDVRTGRVVGHEMLARWPQSGLQSDPMPSQFIQAAERLGLIDPLFWSLADKAVASMDDSETFLALNISPTQLCSDYFLDKLDSLLTRHNVDPGRLELEVTEHIYFSNLDLSTEILTKVRAMGVSVALDDFGTGYSSLKLIDQLPIDKIKIDRSFVAQEGGKTVRGTILKATIALCKELGIKSCTEGIETRENLHLIAQLGCDLAQGYLIGRPELRAPAPVGIMQRSA</sequence>
<dbReference type="InterPro" id="IPR029787">
    <property type="entry name" value="Nucleotide_cyclase"/>
</dbReference>
<protein>
    <submittedName>
        <fullName evidence="3">Putative diguanylate cyclase</fullName>
    </submittedName>
</protein>
<dbReference type="CDD" id="cd01949">
    <property type="entry name" value="GGDEF"/>
    <property type="match status" value="1"/>
</dbReference>
<dbReference type="EMBL" id="ARYL01000014">
    <property type="protein sequence ID" value="KDA02466.1"/>
    <property type="molecule type" value="Genomic_DNA"/>
</dbReference>
<dbReference type="GO" id="GO:0071111">
    <property type="term" value="F:cyclic-guanylate-specific phosphodiesterase activity"/>
    <property type="evidence" value="ECO:0007669"/>
    <property type="project" value="InterPro"/>
</dbReference>
<accession>A0A059G6N2</accession>
<dbReference type="InterPro" id="IPR035919">
    <property type="entry name" value="EAL_sf"/>
</dbReference>
<dbReference type="SUPFAM" id="SSF54631">
    <property type="entry name" value="CBS-domain pair"/>
    <property type="match status" value="1"/>
</dbReference>
<reference evidence="3 4" key="1">
    <citation type="journal article" date="2014" name="Antonie Van Leeuwenhoek">
        <title>Hyphomonas beringensis sp. nov. and Hyphomonas chukchiensis sp. nov., isolated from surface seawater of the Bering Sea and Chukchi Sea.</title>
        <authorList>
            <person name="Li C."/>
            <person name="Lai Q."/>
            <person name="Li G."/>
            <person name="Dong C."/>
            <person name="Wang J."/>
            <person name="Liao Y."/>
            <person name="Shao Z."/>
        </authorList>
    </citation>
    <scope>NUCLEOTIDE SEQUENCE [LARGE SCALE GENOMIC DNA]</scope>
    <source>
        <strain evidence="3 4">SCH89</strain>
    </source>
</reference>
<dbReference type="Proteomes" id="UP000024942">
    <property type="component" value="Unassembled WGS sequence"/>
</dbReference>
<dbReference type="InterPro" id="IPR050706">
    <property type="entry name" value="Cyclic-di-GMP_PDE-like"/>
</dbReference>
<evidence type="ECO:0000259" key="1">
    <source>
        <dbReference type="PROSITE" id="PS50883"/>
    </source>
</evidence>
<keyword evidence="4" id="KW-1185">Reference proteome</keyword>
<dbReference type="InterPro" id="IPR046342">
    <property type="entry name" value="CBS_dom_sf"/>
</dbReference>
<dbReference type="eggNOG" id="COG5001">
    <property type="taxonomic scope" value="Bacteria"/>
</dbReference>
<dbReference type="RefSeq" id="WP_084146257.1">
    <property type="nucleotide sequence ID" value="NZ_ARYL01000014.1"/>
</dbReference>
<dbReference type="SMART" id="SM00052">
    <property type="entry name" value="EAL"/>
    <property type="match status" value="1"/>
</dbReference>
<dbReference type="Gene3D" id="3.30.70.270">
    <property type="match status" value="1"/>
</dbReference>
<feature type="domain" description="GGDEF" evidence="2">
    <location>
        <begin position="184"/>
        <end position="316"/>
    </location>
</feature>
<dbReference type="NCBIfam" id="TIGR00254">
    <property type="entry name" value="GGDEF"/>
    <property type="match status" value="1"/>
</dbReference>
<dbReference type="PROSITE" id="PS50883">
    <property type="entry name" value="EAL"/>
    <property type="match status" value="1"/>
</dbReference>
<evidence type="ECO:0000313" key="4">
    <source>
        <dbReference type="Proteomes" id="UP000024942"/>
    </source>
</evidence>
<dbReference type="PATRIC" id="fig|1280953.3.peg.2167"/>
<dbReference type="PANTHER" id="PTHR33121">
    <property type="entry name" value="CYCLIC DI-GMP PHOSPHODIESTERASE PDEF"/>
    <property type="match status" value="1"/>
</dbReference>
<dbReference type="CDD" id="cd01948">
    <property type="entry name" value="EAL"/>
    <property type="match status" value="1"/>
</dbReference>
<dbReference type="PROSITE" id="PS50887">
    <property type="entry name" value="GGDEF"/>
    <property type="match status" value="1"/>
</dbReference>
<name>A0A059G6N2_9PROT</name>
<evidence type="ECO:0000313" key="3">
    <source>
        <dbReference type="EMBL" id="KDA02466.1"/>
    </source>
</evidence>
<dbReference type="STRING" id="1280953.HOC_10739"/>
<dbReference type="Pfam" id="PF00990">
    <property type="entry name" value="GGDEF"/>
    <property type="match status" value="1"/>
</dbReference>
<dbReference type="SUPFAM" id="SSF55073">
    <property type="entry name" value="Nucleotide cyclase"/>
    <property type="match status" value="1"/>
</dbReference>